<evidence type="ECO:0000313" key="1">
    <source>
        <dbReference type="EMBL" id="BAV64476.1"/>
    </source>
</evidence>
<dbReference type="Pfam" id="PF25212">
    <property type="entry name" value="HVO_A0114"/>
    <property type="match status" value="1"/>
</dbReference>
<gene>
    <name evidence="1" type="ORF">SCLO_1014360</name>
</gene>
<dbReference type="OrthoDB" id="8449527at2"/>
<reference evidence="1 2" key="1">
    <citation type="submission" date="2016-10" db="EMBL/GenBank/DDBJ databases">
        <title>Complete Genome Sequence of the Nonylphenol-Degrading Bacterium Sphingobium cloacae JCM 10874T.</title>
        <authorList>
            <person name="Ootsuka M."/>
            <person name="Nishizawa T."/>
            <person name="Ohta H."/>
        </authorList>
    </citation>
    <scope>NUCLEOTIDE SEQUENCE [LARGE SCALE GENOMIC DNA]</scope>
    <source>
        <strain evidence="1 2">JCM 10874</strain>
    </source>
</reference>
<dbReference type="InterPro" id="IPR036388">
    <property type="entry name" value="WH-like_DNA-bd_sf"/>
</dbReference>
<proteinExistence type="predicted"/>
<keyword evidence="2" id="KW-1185">Reference proteome</keyword>
<dbReference type="AlphaFoldDB" id="A0A1E1F1U2"/>
<protein>
    <submittedName>
        <fullName evidence="1">Uncharacterized protein</fullName>
    </submittedName>
</protein>
<dbReference type="SUPFAM" id="SSF46785">
    <property type="entry name" value="Winged helix' DNA-binding domain"/>
    <property type="match status" value="1"/>
</dbReference>
<sequence>MPTLIAGIRDAGISPDAAPDDPVAWFPSTESFARLLTADNRTMLRLIAERSPGSLDELVELTGRAKSNLSRSLSTLASYGIVRMERHGRKVIPTVVYDRIELILPLTGRATPDAASFGDQA</sequence>
<accession>A0A1E1F1U2</accession>
<dbReference type="InterPro" id="IPR036390">
    <property type="entry name" value="WH_DNA-bd_sf"/>
</dbReference>
<dbReference type="Proteomes" id="UP000218272">
    <property type="component" value="Chromosome SCLO_1"/>
</dbReference>
<evidence type="ECO:0000313" key="2">
    <source>
        <dbReference type="Proteomes" id="UP000218272"/>
    </source>
</evidence>
<dbReference type="KEGG" id="sclo:SCLO_1014360"/>
<dbReference type="RefSeq" id="WP_066522045.1">
    <property type="nucleotide sequence ID" value="NZ_AP017655.1"/>
</dbReference>
<name>A0A1E1F1U2_9SPHN</name>
<organism evidence="1 2">
    <name type="scientific">Sphingobium cloacae</name>
    <dbReference type="NCBI Taxonomy" id="120107"/>
    <lineage>
        <taxon>Bacteria</taxon>
        <taxon>Pseudomonadati</taxon>
        <taxon>Pseudomonadota</taxon>
        <taxon>Alphaproteobacteria</taxon>
        <taxon>Sphingomonadales</taxon>
        <taxon>Sphingomonadaceae</taxon>
        <taxon>Sphingobium</taxon>
    </lineage>
</organism>
<dbReference type="EMBL" id="AP017655">
    <property type="protein sequence ID" value="BAV64476.1"/>
    <property type="molecule type" value="Genomic_DNA"/>
</dbReference>
<dbReference type="Gene3D" id="1.10.10.10">
    <property type="entry name" value="Winged helix-like DNA-binding domain superfamily/Winged helix DNA-binding domain"/>
    <property type="match status" value="1"/>
</dbReference>